<dbReference type="InterPro" id="IPR003406">
    <property type="entry name" value="Glyco_trans_14"/>
</dbReference>
<name>A0A7E4VCX6_PANRE</name>
<evidence type="ECO:0000256" key="3">
    <source>
        <dbReference type="ARBA" id="ARBA00022679"/>
    </source>
</evidence>
<dbReference type="PANTHER" id="PTHR46671:SF7">
    <property type="entry name" value="CORE-2_I-BRANCHING ENZYME"/>
    <property type="match status" value="1"/>
</dbReference>
<keyword evidence="2" id="KW-0328">Glycosyltransferase</keyword>
<keyword evidence="6" id="KW-1133">Transmembrane helix</keyword>
<reference evidence="7" key="1">
    <citation type="journal article" date="2013" name="Genetics">
        <title>The draft genome and transcriptome of Panagrellus redivivus are shaped by the harsh demands of a free-living lifestyle.</title>
        <authorList>
            <person name="Srinivasan J."/>
            <person name="Dillman A.R."/>
            <person name="Macchietto M.G."/>
            <person name="Heikkinen L."/>
            <person name="Lakso M."/>
            <person name="Fracchia K.M."/>
            <person name="Antoshechkin I."/>
            <person name="Mortazavi A."/>
            <person name="Wong G."/>
            <person name="Sternberg P.W."/>
        </authorList>
    </citation>
    <scope>NUCLEOTIDE SEQUENCE [LARGE SCALE GENOMIC DNA]</scope>
    <source>
        <strain evidence="7">MT8872</strain>
    </source>
</reference>
<keyword evidence="3" id="KW-0808">Transferase</keyword>
<reference evidence="8" key="2">
    <citation type="submission" date="2020-10" db="UniProtKB">
        <authorList>
            <consortium name="WormBaseParasite"/>
        </authorList>
    </citation>
    <scope>IDENTIFICATION</scope>
</reference>
<dbReference type="WBParaSite" id="Pan_g19332.t1">
    <property type="protein sequence ID" value="Pan_g19332.t1"/>
    <property type="gene ID" value="Pan_g19332"/>
</dbReference>
<proteinExistence type="predicted"/>
<keyword evidence="4 6" id="KW-0472">Membrane</keyword>
<keyword evidence="7" id="KW-1185">Reference proteome</keyword>
<accession>A0A7E4VCX6</accession>
<dbReference type="GO" id="GO:0016020">
    <property type="term" value="C:membrane"/>
    <property type="evidence" value="ECO:0007669"/>
    <property type="project" value="UniProtKB-SubCell"/>
</dbReference>
<comment type="subcellular location">
    <subcellularLocation>
        <location evidence="1">Membrane</location>
        <topology evidence="1">Single-pass type II membrane protein</topology>
    </subcellularLocation>
</comment>
<feature type="transmembrane region" description="Helical" evidence="6">
    <location>
        <begin position="20"/>
        <end position="38"/>
    </location>
</feature>
<dbReference type="Proteomes" id="UP000492821">
    <property type="component" value="Unassembled WGS sequence"/>
</dbReference>
<sequence>MLKLKAAMRICFLSTINKTFLAVLLIATLFVIFFYLAAHESPDEIVISRKFNFVAAPPVPFFKRFEAARHLNCEKLFENQDNSTYKQEKVKVDLDALEFDMSCSAIMKRNFFPHIPLSPDEASFPLAFAKVVYKDYLYLEADLASFYAPQNAYCFSIDSKADWKFKSRIHTLSKCFSNVIYTSNQFDVDSGGHNMDASHLVCMKALRSYRPWKYVALLQNYDSAIKTNAEMVQIYRWLGGANDVELNPPFMERIDQSLDWTFKGLNLFKNSTKNTDQKIAFAKGYNECSLSRAAVDYIFDELNVDKLVFQLNSGSFGIDEILIPTLQTDDAIGLPGGITRRCLDEKVTNSHFTRKSIWGPSKNCPSDSWRHGICIFGTEMLAEMENWPELFGNKFIPEMDYGAFECMRERLYNRTYAVDRMLPEDTLNELVYKTHIIVRYNRERRRLKFDKKKFSCNYQHVG</sequence>
<dbReference type="AlphaFoldDB" id="A0A7E4VCX6"/>
<evidence type="ECO:0000256" key="1">
    <source>
        <dbReference type="ARBA" id="ARBA00004606"/>
    </source>
</evidence>
<evidence type="ECO:0000313" key="8">
    <source>
        <dbReference type="WBParaSite" id="Pan_g19332.t1"/>
    </source>
</evidence>
<dbReference type="PANTHER" id="PTHR46671">
    <property type="entry name" value="PROTEIN CBG11221"/>
    <property type="match status" value="1"/>
</dbReference>
<organism evidence="7 8">
    <name type="scientific">Panagrellus redivivus</name>
    <name type="common">Microworm</name>
    <dbReference type="NCBI Taxonomy" id="6233"/>
    <lineage>
        <taxon>Eukaryota</taxon>
        <taxon>Metazoa</taxon>
        <taxon>Ecdysozoa</taxon>
        <taxon>Nematoda</taxon>
        <taxon>Chromadorea</taxon>
        <taxon>Rhabditida</taxon>
        <taxon>Tylenchina</taxon>
        <taxon>Panagrolaimomorpha</taxon>
        <taxon>Panagrolaimoidea</taxon>
        <taxon>Panagrolaimidae</taxon>
        <taxon>Panagrellus</taxon>
    </lineage>
</organism>
<evidence type="ECO:0000256" key="4">
    <source>
        <dbReference type="ARBA" id="ARBA00023136"/>
    </source>
</evidence>
<evidence type="ECO:0000256" key="5">
    <source>
        <dbReference type="ARBA" id="ARBA00023180"/>
    </source>
</evidence>
<dbReference type="Pfam" id="PF02485">
    <property type="entry name" value="Branch"/>
    <property type="match status" value="1"/>
</dbReference>
<evidence type="ECO:0000256" key="6">
    <source>
        <dbReference type="SAM" id="Phobius"/>
    </source>
</evidence>
<keyword evidence="5" id="KW-0325">Glycoprotein</keyword>
<evidence type="ECO:0000313" key="7">
    <source>
        <dbReference type="Proteomes" id="UP000492821"/>
    </source>
</evidence>
<keyword evidence="6" id="KW-0812">Transmembrane</keyword>
<dbReference type="GO" id="GO:0016757">
    <property type="term" value="F:glycosyltransferase activity"/>
    <property type="evidence" value="ECO:0007669"/>
    <property type="project" value="UniProtKB-KW"/>
</dbReference>
<protein>
    <submittedName>
        <fullName evidence="8">Lactosylceramide 4-alpha-galactosyltransferase</fullName>
    </submittedName>
</protein>
<evidence type="ECO:0000256" key="2">
    <source>
        <dbReference type="ARBA" id="ARBA00022676"/>
    </source>
</evidence>